<proteinExistence type="predicted"/>
<dbReference type="HOGENOM" id="CLU_2745154_0_0_1"/>
<keyword evidence="2" id="KW-1185">Reference proteome</keyword>
<protein>
    <submittedName>
        <fullName evidence="1">Uncharacterized protein</fullName>
    </submittedName>
</protein>
<organism evidence="1 2">
    <name type="scientific">Theobroma cacao</name>
    <name type="common">Cacao</name>
    <name type="synonym">Cocoa</name>
    <dbReference type="NCBI Taxonomy" id="3641"/>
    <lineage>
        <taxon>Eukaryota</taxon>
        <taxon>Viridiplantae</taxon>
        <taxon>Streptophyta</taxon>
        <taxon>Embryophyta</taxon>
        <taxon>Tracheophyta</taxon>
        <taxon>Spermatophyta</taxon>
        <taxon>Magnoliopsida</taxon>
        <taxon>eudicotyledons</taxon>
        <taxon>Gunneridae</taxon>
        <taxon>Pentapetalae</taxon>
        <taxon>rosids</taxon>
        <taxon>malvids</taxon>
        <taxon>Malvales</taxon>
        <taxon>Malvaceae</taxon>
        <taxon>Byttnerioideae</taxon>
        <taxon>Theobroma</taxon>
    </lineage>
</organism>
<dbReference type="AlphaFoldDB" id="A0A061FXI2"/>
<dbReference type="EMBL" id="CM001881">
    <property type="protein sequence ID" value="EOY22215.1"/>
    <property type="molecule type" value="Genomic_DNA"/>
</dbReference>
<accession>A0A061FXI2</accession>
<sequence>MTRSDQIWHAPLGKRNLAALSWGVPISCSSGNAQGVCLTLFLRSAISAPLGSADLALLKECQKNTATSHPR</sequence>
<evidence type="ECO:0000313" key="1">
    <source>
        <dbReference type="EMBL" id="EOY22215.1"/>
    </source>
</evidence>
<gene>
    <name evidence="1" type="ORF">TCM_014440</name>
</gene>
<dbReference type="Gramene" id="EOY22215">
    <property type="protein sequence ID" value="EOY22215"/>
    <property type="gene ID" value="TCM_014440"/>
</dbReference>
<reference evidence="1 2" key="1">
    <citation type="journal article" date="2013" name="Genome Biol.">
        <title>The genome sequence of the most widely cultivated cacao type and its use to identify candidate genes regulating pod color.</title>
        <authorList>
            <person name="Motamayor J.C."/>
            <person name="Mockaitis K."/>
            <person name="Schmutz J."/>
            <person name="Haiminen N."/>
            <person name="Iii D.L."/>
            <person name="Cornejo O."/>
            <person name="Findley S.D."/>
            <person name="Zheng P."/>
            <person name="Utro F."/>
            <person name="Royaert S."/>
            <person name="Saski C."/>
            <person name="Jenkins J."/>
            <person name="Podicheti R."/>
            <person name="Zhao M."/>
            <person name="Scheffler B.E."/>
            <person name="Stack J.C."/>
            <person name="Feltus F.A."/>
            <person name="Mustiga G.M."/>
            <person name="Amores F."/>
            <person name="Phillips W."/>
            <person name="Marelli J.P."/>
            <person name="May G.D."/>
            <person name="Shapiro H."/>
            <person name="Ma J."/>
            <person name="Bustamante C.D."/>
            <person name="Schnell R.J."/>
            <person name="Main D."/>
            <person name="Gilbert D."/>
            <person name="Parida L."/>
            <person name="Kuhn D.N."/>
        </authorList>
    </citation>
    <scope>NUCLEOTIDE SEQUENCE [LARGE SCALE GENOMIC DNA]</scope>
    <source>
        <strain evidence="2">cv. Matina 1-6</strain>
    </source>
</reference>
<evidence type="ECO:0000313" key="2">
    <source>
        <dbReference type="Proteomes" id="UP000026915"/>
    </source>
</evidence>
<dbReference type="InParanoid" id="A0A061FXI2"/>
<dbReference type="Proteomes" id="UP000026915">
    <property type="component" value="Chromosome 3"/>
</dbReference>
<name>A0A061FXI2_THECC</name>